<keyword evidence="1" id="KW-0812">Transmembrane</keyword>
<evidence type="ECO:0000313" key="2">
    <source>
        <dbReference type="EMBL" id="PLB41513.1"/>
    </source>
</evidence>
<dbReference type="GeneID" id="36528001"/>
<evidence type="ECO:0000256" key="1">
    <source>
        <dbReference type="SAM" id="Phobius"/>
    </source>
</evidence>
<keyword evidence="1" id="KW-0472">Membrane</keyword>
<feature type="transmembrane region" description="Helical" evidence="1">
    <location>
        <begin position="107"/>
        <end position="125"/>
    </location>
</feature>
<proteinExistence type="predicted"/>
<evidence type="ECO:0000313" key="3">
    <source>
        <dbReference type="Proteomes" id="UP000234585"/>
    </source>
</evidence>
<organism evidence="2 3">
    <name type="scientific">Aspergillus candidus</name>
    <dbReference type="NCBI Taxonomy" id="41067"/>
    <lineage>
        <taxon>Eukaryota</taxon>
        <taxon>Fungi</taxon>
        <taxon>Dikarya</taxon>
        <taxon>Ascomycota</taxon>
        <taxon>Pezizomycotina</taxon>
        <taxon>Eurotiomycetes</taxon>
        <taxon>Eurotiomycetidae</taxon>
        <taxon>Eurotiales</taxon>
        <taxon>Aspergillaceae</taxon>
        <taxon>Aspergillus</taxon>
        <taxon>Aspergillus subgen. Circumdati</taxon>
    </lineage>
</organism>
<feature type="transmembrane region" description="Helical" evidence="1">
    <location>
        <begin position="49"/>
        <end position="69"/>
    </location>
</feature>
<dbReference type="AlphaFoldDB" id="A0A2I2FLL7"/>
<feature type="transmembrane region" description="Helical" evidence="1">
    <location>
        <begin position="75"/>
        <end position="95"/>
    </location>
</feature>
<protein>
    <submittedName>
        <fullName evidence="2">Uncharacterized protein</fullName>
    </submittedName>
</protein>
<name>A0A2I2FLL7_ASPCN</name>
<keyword evidence="3" id="KW-1185">Reference proteome</keyword>
<dbReference type="RefSeq" id="XP_024675525.1">
    <property type="nucleotide sequence ID" value="XM_024820841.1"/>
</dbReference>
<sequence length="135" mass="15560">MKGREKKGRSEQALKRVPSPAWMMSYLNYTLIPREYWDYHPFSRSTSRYYLSHTQYITASLSSPLLLFFSSSSSLLSLCLLLLSLSVVFLSLYFLQSFLSFYLSLRVSLFSLLLLYSTSLITQIASRLHSVSSDL</sequence>
<reference evidence="2 3" key="1">
    <citation type="submission" date="2017-12" db="EMBL/GenBank/DDBJ databases">
        <authorList>
            <consortium name="DOE Joint Genome Institute"/>
            <person name="Haridas S."/>
            <person name="Kjaerbolling I."/>
            <person name="Vesth T.C."/>
            <person name="Frisvad J.C."/>
            <person name="Nybo J.L."/>
            <person name="Theobald S."/>
            <person name="Kuo A."/>
            <person name="Bowyer P."/>
            <person name="Matsuda Y."/>
            <person name="Mondo S."/>
            <person name="Lyhne E.K."/>
            <person name="Kogle M.E."/>
            <person name="Clum A."/>
            <person name="Lipzen A."/>
            <person name="Salamov A."/>
            <person name="Ngan C.Y."/>
            <person name="Daum C."/>
            <person name="Chiniquy J."/>
            <person name="Barry K."/>
            <person name="LaButti K."/>
            <person name="Simmons B.A."/>
            <person name="Magnuson J.K."/>
            <person name="Mortensen U.H."/>
            <person name="Larsen T.O."/>
            <person name="Grigoriev I.V."/>
            <person name="Baker S.E."/>
            <person name="Andersen M.R."/>
            <person name="Nordberg H.P."/>
            <person name="Cantor M.N."/>
            <person name="Hua S.X."/>
        </authorList>
    </citation>
    <scope>NUCLEOTIDE SEQUENCE [LARGE SCALE GENOMIC DNA]</scope>
    <source>
        <strain evidence="2 3">CBS 102.13</strain>
    </source>
</reference>
<gene>
    <name evidence="2" type="ORF">BDW47DRAFT_99205</name>
</gene>
<accession>A0A2I2FLL7</accession>
<dbReference type="EMBL" id="KZ559120">
    <property type="protein sequence ID" value="PLB41513.1"/>
    <property type="molecule type" value="Genomic_DNA"/>
</dbReference>
<keyword evidence="1" id="KW-1133">Transmembrane helix</keyword>
<dbReference type="Proteomes" id="UP000234585">
    <property type="component" value="Unassembled WGS sequence"/>
</dbReference>